<dbReference type="PROSITE" id="PS50943">
    <property type="entry name" value="HTH_CROC1"/>
    <property type="match status" value="1"/>
</dbReference>
<sequence>MTRDEFKITRDQLGLTQADLGARMGVSRNAIIDLEAGKTTLRPMHVLAIERVSLAVAIERRDPMLAVPSVRREALALVQLITG</sequence>
<dbReference type="InterPro" id="IPR010982">
    <property type="entry name" value="Lambda_DNA-bd_dom_sf"/>
</dbReference>
<comment type="caution">
    <text evidence="2">The sequence shown here is derived from an EMBL/GenBank/DDBJ whole genome shotgun (WGS) entry which is preliminary data.</text>
</comment>
<dbReference type="Gene3D" id="1.10.260.40">
    <property type="entry name" value="lambda repressor-like DNA-binding domains"/>
    <property type="match status" value="1"/>
</dbReference>
<dbReference type="GO" id="GO:0003677">
    <property type="term" value="F:DNA binding"/>
    <property type="evidence" value="ECO:0007669"/>
    <property type="project" value="InterPro"/>
</dbReference>
<dbReference type="InterPro" id="IPR001387">
    <property type="entry name" value="Cro/C1-type_HTH"/>
</dbReference>
<dbReference type="CDD" id="cd00093">
    <property type="entry name" value="HTH_XRE"/>
    <property type="match status" value="1"/>
</dbReference>
<proteinExistence type="predicted"/>
<dbReference type="AlphaFoldDB" id="A0A3B9IDS7"/>
<name>A0A3B9IDS7_9PROT</name>
<evidence type="ECO:0000313" key="3">
    <source>
        <dbReference type="Proteomes" id="UP000257706"/>
    </source>
</evidence>
<dbReference type="SUPFAM" id="SSF47413">
    <property type="entry name" value="lambda repressor-like DNA-binding domains"/>
    <property type="match status" value="1"/>
</dbReference>
<accession>A0A3B9IDS7</accession>
<dbReference type="SMART" id="SM00530">
    <property type="entry name" value="HTH_XRE"/>
    <property type="match status" value="1"/>
</dbReference>
<feature type="domain" description="HTH cro/C1-type" evidence="1">
    <location>
        <begin position="6"/>
        <end position="39"/>
    </location>
</feature>
<protein>
    <recommendedName>
        <fullName evidence="1">HTH cro/C1-type domain-containing protein</fullName>
    </recommendedName>
</protein>
<organism evidence="2 3">
    <name type="scientific">Tistrella mobilis</name>
    <dbReference type="NCBI Taxonomy" id="171437"/>
    <lineage>
        <taxon>Bacteria</taxon>
        <taxon>Pseudomonadati</taxon>
        <taxon>Pseudomonadota</taxon>
        <taxon>Alphaproteobacteria</taxon>
        <taxon>Geminicoccales</taxon>
        <taxon>Geminicoccaceae</taxon>
        <taxon>Tistrella</taxon>
    </lineage>
</organism>
<dbReference type="Proteomes" id="UP000257706">
    <property type="component" value="Unassembled WGS sequence"/>
</dbReference>
<dbReference type="EMBL" id="DMAI01000003">
    <property type="protein sequence ID" value="HAE45848.1"/>
    <property type="molecule type" value="Genomic_DNA"/>
</dbReference>
<evidence type="ECO:0000313" key="2">
    <source>
        <dbReference type="EMBL" id="HAE45848.1"/>
    </source>
</evidence>
<dbReference type="Pfam" id="PF01381">
    <property type="entry name" value="HTH_3"/>
    <property type="match status" value="1"/>
</dbReference>
<evidence type="ECO:0000259" key="1">
    <source>
        <dbReference type="PROSITE" id="PS50943"/>
    </source>
</evidence>
<gene>
    <name evidence="2" type="ORF">DCK97_00350</name>
</gene>
<reference evidence="2 3" key="1">
    <citation type="journal article" date="2018" name="Nat. Biotechnol.">
        <title>A standardized bacterial taxonomy based on genome phylogeny substantially revises the tree of life.</title>
        <authorList>
            <person name="Parks D.H."/>
            <person name="Chuvochina M."/>
            <person name="Waite D.W."/>
            <person name="Rinke C."/>
            <person name="Skarshewski A."/>
            <person name="Chaumeil P.A."/>
            <person name="Hugenholtz P."/>
        </authorList>
    </citation>
    <scope>NUCLEOTIDE SEQUENCE [LARGE SCALE GENOMIC DNA]</scope>
    <source>
        <strain evidence="2">UBA8739</strain>
    </source>
</reference>